<sequence>MGNRAAAVPVTVPVTVSPTVVPVTAVPPTAPSRPARAGSAAGLLEAVPRLPVWFFGFEAVLAASFDIIKAFPQAWPALVLVGLVNITVSLTVLRGRLRLAKALWRGKGTRKVAAGLVAVRLGSHLLLGAVGLGITSTFGHVGFALVMAALTVGLLAWTQRTALRALGAA</sequence>
<reference evidence="2" key="1">
    <citation type="journal article" date="2014" name="Int. J. Syst. Evol. Microbiol.">
        <title>Complete genome sequence of Corynebacterium casei LMG S-19264T (=DSM 44701T), isolated from a smear-ripened cheese.</title>
        <authorList>
            <consortium name="US DOE Joint Genome Institute (JGI-PGF)"/>
            <person name="Walter F."/>
            <person name="Albersmeier A."/>
            <person name="Kalinowski J."/>
            <person name="Ruckert C."/>
        </authorList>
    </citation>
    <scope>NUCLEOTIDE SEQUENCE</scope>
    <source>
        <strain evidence="2">JCM 4646</strain>
    </source>
</reference>
<gene>
    <name evidence="2" type="ORF">GCM10018781_75970</name>
</gene>
<accession>A0A918YVI5</accession>
<proteinExistence type="predicted"/>
<name>A0A918YVI5_9ACTN</name>
<evidence type="ECO:0000313" key="3">
    <source>
        <dbReference type="Proteomes" id="UP000617734"/>
    </source>
</evidence>
<keyword evidence="1" id="KW-0472">Membrane</keyword>
<protein>
    <submittedName>
        <fullName evidence="2">Uncharacterized protein</fullName>
    </submittedName>
</protein>
<keyword evidence="1" id="KW-1133">Transmembrane helix</keyword>
<feature type="transmembrane region" description="Helical" evidence="1">
    <location>
        <begin position="138"/>
        <end position="157"/>
    </location>
</feature>
<dbReference type="RefSeq" id="WP_190215484.1">
    <property type="nucleotide sequence ID" value="NZ_BNBO01000080.1"/>
</dbReference>
<keyword evidence="1" id="KW-0812">Transmembrane</keyword>
<feature type="transmembrane region" description="Helical" evidence="1">
    <location>
        <begin position="74"/>
        <end position="93"/>
    </location>
</feature>
<evidence type="ECO:0000256" key="1">
    <source>
        <dbReference type="SAM" id="Phobius"/>
    </source>
</evidence>
<comment type="caution">
    <text evidence="2">The sequence shown here is derived from an EMBL/GenBank/DDBJ whole genome shotgun (WGS) entry which is preliminary data.</text>
</comment>
<feature type="transmembrane region" description="Helical" evidence="1">
    <location>
        <begin position="113"/>
        <end position="132"/>
    </location>
</feature>
<dbReference type="AlphaFoldDB" id="A0A918YVI5"/>
<keyword evidence="3" id="KW-1185">Reference proteome</keyword>
<dbReference type="EMBL" id="BNBO01000080">
    <property type="protein sequence ID" value="GHE25044.1"/>
    <property type="molecule type" value="Genomic_DNA"/>
</dbReference>
<organism evidence="2 3">
    <name type="scientific">Kitasatospora indigofera</name>
    <dbReference type="NCBI Taxonomy" id="67307"/>
    <lineage>
        <taxon>Bacteria</taxon>
        <taxon>Bacillati</taxon>
        <taxon>Actinomycetota</taxon>
        <taxon>Actinomycetes</taxon>
        <taxon>Kitasatosporales</taxon>
        <taxon>Streptomycetaceae</taxon>
        <taxon>Kitasatospora</taxon>
    </lineage>
</organism>
<reference evidence="2" key="2">
    <citation type="submission" date="2020-09" db="EMBL/GenBank/DDBJ databases">
        <authorList>
            <person name="Sun Q."/>
            <person name="Ohkuma M."/>
        </authorList>
    </citation>
    <scope>NUCLEOTIDE SEQUENCE</scope>
    <source>
        <strain evidence="2">JCM 4646</strain>
    </source>
</reference>
<dbReference type="GeneID" id="95357825"/>
<evidence type="ECO:0000313" key="2">
    <source>
        <dbReference type="EMBL" id="GHE25044.1"/>
    </source>
</evidence>
<dbReference type="Proteomes" id="UP000617734">
    <property type="component" value="Unassembled WGS sequence"/>
</dbReference>